<dbReference type="InterPro" id="IPR006314">
    <property type="entry name" value="Dyp_peroxidase"/>
</dbReference>
<dbReference type="GO" id="GO:0020037">
    <property type="term" value="F:heme binding"/>
    <property type="evidence" value="ECO:0007669"/>
    <property type="project" value="InterPro"/>
</dbReference>
<dbReference type="PROSITE" id="PS51404">
    <property type="entry name" value="DYP_PEROXIDASE"/>
    <property type="match status" value="1"/>
</dbReference>
<keyword evidence="4" id="KW-0479">Metal-binding</keyword>
<evidence type="ECO:0000256" key="9">
    <source>
        <dbReference type="SAM" id="SignalP"/>
    </source>
</evidence>
<keyword evidence="6" id="KW-0560">Oxidoreductase</keyword>
<dbReference type="PROSITE" id="PS51257">
    <property type="entry name" value="PROKAR_LIPOPROTEIN"/>
    <property type="match status" value="1"/>
</dbReference>
<evidence type="ECO:0000256" key="8">
    <source>
        <dbReference type="ARBA" id="ARBA00025737"/>
    </source>
</evidence>
<reference evidence="12 13" key="1">
    <citation type="submission" date="2021-01" db="EMBL/GenBank/DDBJ databases">
        <title>Whole genome shotgun sequence of Planobispora longispora NBRC 13918.</title>
        <authorList>
            <person name="Komaki H."/>
            <person name="Tamura T."/>
        </authorList>
    </citation>
    <scope>NUCLEOTIDE SEQUENCE [LARGE SCALE GENOMIC DNA]</scope>
    <source>
        <strain evidence="12 13">NBRC 13918</strain>
    </source>
</reference>
<dbReference type="AlphaFoldDB" id="A0A8J3RVG8"/>
<organism evidence="12 13">
    <name type="scientific">Planobispora longispora</name>
    <dbReference type="NCBI Taxonomy" id="28887"/>
    <lineage>
        <taxon>Bacteria</taxon>
        <taxon>Bacillati</taxon>
        <taxon>Actinomycetota</taxon>
        <taxon>Actinomycetes</taxon>
        <taxon>Streptosporangiales</taxon>
        <taxon>Streptosporangiaceae</taxon>
        <taxon>Planobispora</taxon>
    </lineage>
</organism>
<evidence type="ECO:0000313" key="13">
    <source>
        <dbReference type="Proteomes" id="UP000616724"/>
    </source>
</evidence>
<keyword evidence="7" id="KW-0408">Iron</keyword>
<evidence type="ECO:0000256" key="7">
    <source>
        <dbReference type="ARBA" id="ARBA00023004"/>
    </source>
</evidence>
<dbReference type="NCBIfam" id="TIGR01413">
    <property type="entry name" value="Dyp_perox_fam"/>
    <property type="match status" value="1"/>
</dbReference>
<dbReference type="RefSeq" id="WP_203895292.1">
    <property type="nucleotide sequence ID" value="NZ_BOOH01000065.1"/>
</dbReference>
<dbReference type="PANTHER" id="PTHR30521">
    <property type="entry name" value="DEFERROCHELATASE/PEROXIDASE"/>
    <property type="match status" value="1"/>
</dbReference>
<evidence type="ECO:0000256" key="2">
    <source>
        <dbReference type="ARBA" id="ARBA00022559"/>
    </source>
</evidence>
<comment type="similarity">
    <text evidence="8">Belongs to the DyP-type peroxidase family.</text>
</comment>
<dbReference type="GO" id="GO:0004601">
    <property type="term" value="F:peroxidase activity"/>
    <property type="evidence" value="ECO:0007669"/>
    <property type="project" value="UniProtKB-KW"/>
</dbReference>
<evidence type="ECO:0000256" key="4">
    <source>
        <dbReference type="ARBA" id="ARBA00022723"/>
    </source>
</evidence>
<feature type="chain" id="PRO_5039679862" evidence="9">
    <location>
        <begin position="26"/>
        <end position="408"/>
    </location>
</feature>
<comment type="caution">
    <text evidence="12">The sequence shown here is derived from an EMBL/GenBank/DDBJ whole genome shotgun (WGS) entry which is preliminary data.</text>
</comment>
<accession>A0A8J3RVG8</accession>
<name>A0A8J3RVG8_9ACTN</name>
<dbReference type="Proteomes" id="UP000616724">
    <property type="component" value="Unassembled WGS sequence"/>
</dbReference>
<dbReference type="InterPro" id="IPR011008">
    <property type="entry name" value="Dimeric_a/b-barrel"/>
</dbReference>
<dbReference type="InterPro" id="IPR048327">
    <property type="entry name" value="Dyp_perox_N"/>
</dbReference>
<evidence type="ECO:0000256" key="5">
    <source>
        <dbReference type="ARBA" id="ARBA00022729"/>
    </source>
</evidence>
<dbReference type="PANTHER" id="PTHR30521:SF4">
    <property type="entry name" value="DEFERROCHELATASE"/>
    <property type="match status" value="1"/>
</dbReference>
<evidence type="ECO:0000259" key="11">
    <source>
        <dbReference type="Pfam" id="PF20628"/>
    </source>
</evidence>
<evidence type="ECO:0000313" key="12">
    <source>
        <dbReference type="EMBL" id="GIH80886.1"/>
    </source>
</evidence>
<evidence type="ECO:0000256" key="1">
    <source>
        <dbReference type="ARBA" id="ARBA00001970"/>
    </source>
</evidence>
<keyword evidence="3" id="KW-0349">Heme</keyword>
<proteinExistence type="inferred from homology"/>
<feature type="signal peptide" evidence="9">
    <location>
        <begin position="1"/>
        <end position="25"/>
    </location>
</feature>
<dbReference type="Pfam" id="PF04261">
    <property type="entry name" value="Dyp_perox_N"/>
    <property type="match status" value="1"/>
</dbReference>
<dbReference type="EMBL" id="BOOH01000065">
    <property type="protein sequence ID" value="GIH80886.1"/>
    <property type="molecule type" value="Genomic_DNA"/>
</dbReference>
<evidence type="ECO:0000256" key="6">
    <source>
        <dbReference type="ARBA" id="ARBA00023002"/>
    </source>
</evidence>
<comment type="cofactor">
    <cofactor evidence="1">
        <name>heme b</name>
        <dbReference type="ChEBI" id="CHEBI:60344"/>
    </cofactor>
</comment>
<sequence>MTADPRISRRGLLTAGAAAAAGAVAACSPEQAPAFRNGVARGRNVSATASGGTAVEPFHGVHQAGVATPPQTHAAFVGLDLLPGTGREAIARMMRLLSDDARRLTRGAPALADTEPELAVLPARLTVTFGFGPGLFAAAGVEDLRPEPVAPLPAFSVDKLEKRWSGGDLLLQICADDALTVAHALRMTVKDARSFARVRWVQRGFRRPPHAQDPGTTQRNVMGQLDGTVNPRPGTPDFDRAVWAGGGPDWMRGGTTLVLRRIRAELETWDALDRVGKEFSVGRRLGTGAPLTGEKEHDEPDFAALTPAGFPVIDDQAHIRRAHVADPGMRIFRRVYNYDEGLSAGGHADSGLLFASYQADIARQFIPVQKRLAEADLLNEWTTPIGSAVFAVPPGCAEDGWIGETLLS</sequence>
<evidence type="ECO:0000259" key="10">
    <source>
        <dbReference type="Pfam" id="PF04261"/>
    </source>
</evidence>
<dbReference type="InterPro" id="IPR006311">
    <property type="entry name" value="TAT_signal"/>
</dbReference>
<dbReference type="GO" id="GO:0005829">
    <property type="term" value="C:cytosol"/>
    <property type="evidence" value="ECO:0007669"/>
    <property type="project" value="TreeGrafter"/>
</dbReference>
<evidence type="ECO:0000256" key="3">
    <source>
        <dbReference type="ARBA" id="ARBA00022617"/>
    </source>
</evidence>
<dbReference type="PROSITE" id="PS51318">
    <property type="entry name" value="TAT"/>
    <property type="match status" value="1"/>
</dbReference>
<keyword evidence="13" id="KW-1185">Reference proteome</keyword>
<dbReference type="InterPro" id="IPR048328">
    <property type="entry name" value="Dyp_perox_C"/>
</dbReference>
<gene>
    <name evidence="12" type="ORF">Plo01_73150</name>
</gene>
<dbReference type="SUPFAM" id="SSF54909">
    <property type="entry name" value="Dimeric alpha+beta barrel"/>
    <property type="match status" value="1"/>
</dbReference>
<protein>
    <submittedName>
        <fullName evidence="12">Peroxidase</fullName>
    </submittedName>
</protein>
<keyword evidence="2 12" id="KW-0575">Peroxidase</keyword>
<dbReference type="Pfam" id="PF20628">
    <property type="entry name" value="Dyp_perox_C"/>
    <property type="match status" value="1"/>
</dbReference>
<keyword evidence="5 9" id="KW-0732">Signal</keyword>
<feature type="domain" description="Dyp-type peroxidase N-terminal" evidence="10">
    <location>
        <begin position="63"/>
        <end position="206"/>
    </location>
</feature>
<dbReference type="GO" id="GO:0046872">
    <property type="term" value="F:metal ion binding"/>
    <property type="evidence" value="ECO:0007669"/>
    <property type="project" value="UniProtKB-KW"/>
</dbReference>
<feature type="domain" description="Dyp-type peroxidase C-terminal" evidence="11">
    <location>
        <begin position="217"/>
        <end position="396"/>
    </location>
</feature>